<evidence type="ECO:0000313" key="8">
    <source>
        <dbReference type="EMBL" id="EPY02157.1"/>
    </source>
</evidence>
<name>S9S8F3_MAGFU</name>
<accession>S9S8F3</accession>
<dbReference type="GO" id="GO:0006508">
    <property type="term" value="P:proteolysis"/>
    <property type="evidence" value="ECO:0007669"/>
    <property type="project" value="UniProtKB-KW"/>
</dbReference>
<keyword evidence="3" id="KW-0378">Hydrolase</keyword>
<keyword evidence="4" id="KW-0862">Zinc</keyword>
<evidence type="ECO:0000256" key="3">
    <source>
        <dbReference type="ARBA" id="ARBA00022801"/>
    </source>
</evidence>
<dbReference type="RefSeq" id="WP_021131802.1">
    <property type="nucleotide sequence ID" value="NZ_AQPH01000020.1"/>
</dbReference>
<proteinExistence type="predicted"/>
<dbReference type="PANTHER" id="PTHR34858">
    <property type="entry name" value="CYSO-CYSTEINE PEPTIDASE"/>
    <property type="match status" value="1"/>
</dbReference>
<protein>
    <submittedName>
        <fullName evidence="8">Mov34/MPN/PAD-1</fullName>
    </submittedName>
</protein>
<dbReference type="PROSITE" id="PS50249">
    <property type="entry name" value="MPN"/>
    <property type="match status" value="1"/>
</dbReference>
<dbReference type="InterPro" id="IPR037518">
    <property type="entry name" value="MPN"/>
</dbReference>
<dbReference type="EMBL" id="AQPH01000020">
    <property type="protein sequence ID" value="EPY02157.1"/>
    <property type="molecule type" value="Genomic_DNA"/>
</dbReference>
<comment type="caution">
    <text evidence="8">The sequence shown here is derived from an EMBL/GenBank/DDBJ whole genome shotgun (WGS) entry which is preliminary data.</text>
</comment>
<evidence type="ECO:0000256" key="5">
    <source>
        <dbReference type="ARBA" id="ARBA00023049"/>
    </source>
</evidence>
<dbReference type="eggNOG" id="COG1310">
    <property type="taxonomic scope" value="Bacteria"/>
</dbReference>
<keyword evidence="5" id="KW-0482">Metalloprotease</keyword>
<feature type="domain" description="MPN" evidence="7">
    <location>
        <begin position="2"/>
        <end position="135"/>
    </location>
</feature>
<keyword evidence="1" id="KW-0645">Protease</keyword>
<evidence type="ECO:0000259" key="7">
    <source>
        <dbReference type="PROSITE" id="PS50249"/>
    </source>
</evidence>
<dbReference type="Gene3D" id="3.40.140.10">
    <property type="entry name" value="Cytidine Deaminase, domain 2"/>
    <property type="match status" value="1"/>
</dbReference>
<dbReference type="PANTHER" id="PTHR34858:SF1">
    <property type="entry name" value="CYSO-CYSTEINE PEPTIDASE"/>
    <property type="match status" value="1"/>
</dbReference>
<sequence length="148" mass="16338">MILVDRSDLTAVCTAAEAAFPAEGCGLLVGRGDRIVRVRQIIPAENMERERRNDRFELDPRARFAAERAVRGGPDRIVGHWHSHPNGSPSPSPADIARAFEPEMIWLIVAVTQDADDLPRAKPPRAFRLDARTGMAQPVPLRLYPAAP</sequence>
<dbReference type="InterPro" id="IPR051929">
    <property type="entry name" value="VirAsm_ModProt"/>
</dbReference>
<evidence type="ECO:0000256" key="4">
    <source>
        <dbReference type="ARBA" id="ARBA00022833"/>
    </source>
</evidence>
<dbReference type="SUPFAM" id="SSF102712">
    <property type="entry name" value="JAB1/MPN domain"/>
    <property type="match status" value="1"/>
</dbReference>
<keyword evidence="2" id="KW-0479">Metal-binding</keyword>
<evidence type="ECO:0000256" key="1">
    <source>
        <dbReference type="ARBA" id="ARBA00022670"/>
    </source>
</evidence>
<evidence type="ECO:0000256" key="2">
    <source>
        <dbReference type="ARBA" id="ARBA00022723"/>
    </source>
</evidence>
<dbReference type="GO" id="GO:0008235">
    <property type="term" value="F:metalloexopeptidase activity"/>
    <property type="evidence" value="ECO:0007669"/>
    <property type="project" value="TreeGrafter"/>
</dbReference>
<organism evidence="8 9">
    <name type="scientific">Magnetospirillum fulvum MGU-K5</name>
    <dbReference type="NCBI Taxonomy" id="1316936"/>
    <lineage>
        <taxon>Bacteria</taxon>
        <taxon>Pseudomonadati</taxon>
        <taxon>Pseudomonadota</taxon>
        <taxon>Alphaproteobacteria</taxon>
        <taxon>Rhodospirillales</taxon>
        <taxon>Rhodospirillaceae</taxon>
        <taxon>Magnetospirillum</taxon>
    </lineage>
</organism>
<dbReference type="GO" id="GO:0008270">
    <property type="term" value="F:zinc ion binding"/>
    <property type="evidence" value="ECO:0007669"/>
    <property type="project" value="TreeGrafter"/>
</dbReference>
<dbReference type="OrthoDB" id="9802958at2"/>
<gene>
    <name evidence="8" type="ORF">K678_07258</name>
</gene>
<dbReference type="InterPro" id="IPR028090">
    <property type="entry name" value="JAB_dom_prok"/>
</dbReference>
<evidence type="ECO:0000256" key="6">
    <source>
        <dbReference type="SAM" id="MobiDB-lite"/>
    </source>
</evidence>
<reference evidence="8 9" key="1">
    <citation type="submission" date="2013-04" db="EMBL/GenBank/DDBJ databases">
        <authorList>
            <person name="Kuznetsov B."/>
            <person name="Ivanovsky R."/>
        </authorList>
    </citation>
    <scope>NUCLEOTIDE SEQUENCE [LARGE SCALE GENOMIC DNA]</scope>
    <source>
        <strain evidence="8 9">MGU-K5</strain>
    </source>
</reference>
<dbReference type="AlphaFoldDB" id="S9S8F3"/>
<dbReference type="Proteomes" id="UP000015350">
    <property type="component" value="Unassembled WGS sequence"/>
</dbReference>
<evidence type="ECO:0000313" key="9">
    <source>
        <dbReference type="Proteomes" id="UP000015350"/>
    </source>
</evidence>
<dbReference type="InterPro" id="IPR000555">
    <property type="entry name" value="JAMM/MPN+_dom"/>
</dbReference>
<dbReference type="SMART" id="SM00232">
    <property type="entry name" value="JAB_MPN"/>
    <property type="match status" value="1"/>
</dbReference>
<dbReference type="STRING" id="1316936.K678_07258"/>
<feature type="region of interest" description="Disordered" evidence="6">
    <location>
        <begin position="75"/>
        <end position="95"/>
    </location>
</feature>
<dbReference type="CDD" id="cd08070">
    <property type="entry name" value="MPN_like"/>
    <property type="match status" value="1"/>
</dbReference>
<dbReference type="Pfam" id="PF14464">
    <property type="entry name" value="Prok-JAB"/>
    <property type="match status" value="1"/>
</dbReference>